<evidence type="ECO:0000313" key="8">
    <source>
        <dbReference type="Proteomes" id="UP000316621"/>
    </source>
</evidence>
<sequence>MSSPAYGGGDIRGFSNSLISTMNSRIPSSLTSRNVAVIGAGAAGLVAARELRREGHKTVVFERSNQIGGTWVYDPNIESDDPLGLNPSRNIIHTSLYKSLRTNLPRESMGFRDYPFVTKDGNDQRDNRRYPGHKEVLNYLEDFANDFKLTELIRFETEVFHVGLLKDDDKDGKKWVVRSAQKMRGGGGDGEAVDEVFDGVVVCNGHYTEPNIAEIPGIDEWPGKQMHSHNYRVPEPFRDQVVVVIGTSASGQDISRDIAEVAKEVHIAGRSLTEGVPTKLPGHENMWLHSMIESAHDDGRVVFQDGSSVTAGVILHCTGYKYHFPFLETNNIVIVDENRVGPLYKHVFPPLLAPGLSFIGLPWKVIPFPLSELQSKWVAGVLSGRISLPSQEEMMADVEAFYLELEAAGLPKRFTHNMSDYQFEYGDWLAAQCGCTPSEKWRKLMYYEASKKKRSQPETYRDEWEANHLILEAYEYFRQCIPTSV</sequence>
<dbReference type="EMBL" id="CM010723">
    <property type="protein sequence ID" value="RZC78093.1"/>
    <property type="molecule type" value="Genomic_DNA"/>
</dbReference>
<proteinExistence type="inferred from homology"/>
<keyword evidence="6" id="KW-0503">Monooxygenase</keyword>
<dbReference type="GO" id="GO:0004499">
    <property type="term" value="F:N,N-dimethylaniline monooxygenase activity"/>
    <property type="evidence" value="ECO:0007669"/>
    <property type="project" value="InterPro"/>
</dbReference>
<dbReference type="GO" id="GO:0050660">
    <property type="term" value="F:flavin adenine dinucleotide binding"/>
    <property type="evidence" value="ECO:0007669"/>
    <property type="project" value="InterPro"/>
</dbReference>
<dbReference type="FunFam" id="3.50.50.60:FF:000099">
    <property type="entry name" value="Flavin-containing monooxygenase"/>
    <property type="match status" value="1"/>
</dbReference>
<evidence type="ECO:0000256" key="6">
    <source>
        <dbReference type="RuleBase" id="RU361177"/>
    </source>
</evidence>
<reference evidence="7 8" key="1">
    <citation type="journal article" date="2018" name="Science">
        <title>The opium poppy genome and morphinan production.</title>
        <authorList>
            <person name="Guo L."/>
            <person name="Winzer T."/>
            <person name="Yang X."/>
            <person name="Li Y."/>
            <person name="Ning Z."/>
            <person name="He Z."/>
            <person name="Teodor R."/>
            <person name="Lu Y."/>
            <person name="Bowser T.A."/>
            <person name="Graham I.A."/>
            <person name="Ye K."/>
        </authorList>
    </citation>
    <scope>NUCLEOTIDE SEQUENCE [LARGE SCALE GENOMIC DNA]</scope>
    <source>
        <strain evidence="8">cv. HN1</strain>
        <tissue evidence="7">Leaves</tissue>
    </source>
</reference>
<evidence type="ECO:0000256" key="4">
    <source>
        <dbReference type="ARBA" id="ARBA00022857"/>
    </source>
</evidence>
<dbReference type="SUPFAM" id="SSF51905">
    <property type="entry name" value="FAD/NAD(P)-binding domain"/>
    <property type="match status" value="2"/>
</dbReference>
<keyword evidence="4" id="KW-0521">NADP</keyword>
<evidence type="ECO:0000256" key="3">
    <source>
        <dbReference type="ARBA" id="ARBA00022827"/>
    </source>
</evidence>
<dbReference type="PRINTS" id="PR00370">
    <property type="entry name" value="FMOXYGENASE"/>
</dbReference>
<keyword evidence="5 6" id="KW-0560">Oxidoreductase</keyword>
<dbReference type="Gramene" id="RZC78093">
    <property type="protein sequence ID" value="RZC78093"/>
    <property type="gene ID" value="C5167_002281"/>
</dbReference>
<keyword evidence="3 6" id="KW-0274">FAD</keyword>
<name>A0A4Y7KXP6_PAPSO</name>
<dbReference type="Pfam" id="PF00743">
    <property type="entry name" value="FMO-like"/>
    <property type="match status" value="2"/>
</dbReference>
<dbReference type="InterPro" id="IPR050346">
    <property type="entry name" value="FMO-like"/>
</dbReference>
<dbReference type="InterPro" id="IPR036188">
    <property type="entry name" value="FAD/NAD-bd_sf"/>
</dbReference>
<accession>A0A4Y7KXP6</accession>
<dbReference type="STRING" id="3469.A0A4Y7KXP6"/>
<dbReference type="PIRSF" id="PIRSF000332">
    <property type="entry name" value="FMO"/>
    <property type="match status" value="1"/>
</dbReference>
<gene>
    <name evidence="7" type="ORF">C5167_002281</name>
</gene>
<dbReference type="OrthoDB" id="66881at2759"/>
<protein>
    <recommendedName>
        <fullName evidence="6">Flavin-containing monooxygenase</fullName>
        <ecNumber evidence="6">1.-.-.-</ecNumber>
    </recommendedName>
</protein>
<organism evidence="7 8">
    <name type="scientific">Papaver somniferum</name>
    <name type="common">Opium poppy</name>
    <dbReference type="NCBI Taxonomy" id="3469"/>
    <lineage>
        <taxon>Eukaryota</taxon>
        <taxon>Viridiplantae</taxon>
        <taxon>Streptophyta</taxon>
        <taxon>Embryophyta</taxon>
        <taxon>Tracheophyta</taxon>
        <taxon>Spermatophyta</taxon>
        <taxon>Magnoliopsida</taxon>
        <taxon>Ranunculales</taxon>
        <taxon>Papaveraceae</taxon>
        <taxon>Papaveroideae</taxon>
        <taxon>Papaver</taxon>
    </lineage>
</organism>
<keyword evidence="2 6" id="KW-0285">Flavoprotein</keyword>
<dbReference type="GO" id="GO:0050661">
    <property type="term" value="F:NADP binding"/>
    <property type="evidence" value="ECO:0007669"/>
    <property type="project" value="InterPro"/>
</dbReference>
<dbReference type="InterPro" id="IPR020946">
    <property type="entry name" value="Flavin_mOase-like"/>
</dbReference>
<dbReference type="InterPro" id="IPR000960">
    <property type="entry name" value="Flavin_mOase"/>
</dbReference>
<dbReference type="EC" id="1.-.-.-" evidence="6"/>
<evidence type="ECO:0000256" key="2">
    <source>
        <dbReference type="ARBA" id="ARBA00022630"/>
    </source>
</evidence>
<dbReference type="AlphaFoldDB" id="A0A4Y7KXP6"/>
<dbReference type="OMA" id="VMIKEVN"/>
<keyword evidence="8" id="KW-1185">Reference proteome</keyword>
<dbReference type="Proteomes" id="UP000316621">
    <property type="component" value="Chromosome 9"/>
</dbReference>
<evidence type="ECO:0000256" key="1">
    <source>
        <dbReference type="ARBA" id="ARBA00009183"/>
    </source>
</evidence>
<evidence type="ECO:0000313" key="7">
    <source>
        <dbReference type="EMBL" id="RZC78093.1"/>
    </source>
</evidence>
<dbReference type="PANTHER" id="PTHR23023">
    <property type="entry name" value="DIMETHYLANILINE MONOOXYGENASE"/>
    <property type="match status" value="1"/>
</dbReference>
<evidence type="ECO:0000256" key="5">
    <source>
        <dbReference type="ARBA" id="ARBA00023002"/>
    </source>
</evidence>
<comment type="similarity">
    <text evidence="1 6">Belongs to the FMO family.</text>
</comment>
<comment type="cofactor">
    <cofactor evidence="6">
        <name>FAD</name>
        <dbReference type="ChEBI" id="CHEBI:57692"/>
    </cofactor>
</comment>
<dbReference type="Gene3D" id="3.50.50.60">
    <property type="entry name" value="FAD/NAD(P)-binding domain"/>
    <property type="match status" value="2"/>
</dbReference>